<organism evidence="1 2">
    <name type="scientific">Penicillium canariense</name>
    <dbReference type="NCBI Taxonomy" id="189055"/>
    <lineage>
        <taxon>Eukaryota</taxon>
        <taxon>Fungi</taxon>
        <taxon>Dikarya</taxon>
        <taxon>Ascomycota</taxon>
        <taxon>Pezizomycotina</taxon>
        <taxon>Eurotiomycetes</taxon>
        <taxon>Eurotiomycetidae</taxon>
        <taxon>Eurotiales</taxon>
        <taxon>Aspergillaceae</taxon>
        <taxon>Penicillium</taxon>
    </lineage>
</organism>
<dbReference type="RefSeq" id="XP_056546655.1">
    <property type="nucleotide sequence ID" value="XM_056683049.1"/>
</dbReference>
<dbReference type="GeneID" id="81422225"/>
<comment type="caution">
    <text evidence="1">The sequence shown here is derived from an EMBL/GenBank/DDBJ whole genome shotgun (WGS) entry which is preliminary data.</text>
</comment>
<accession>A0A9W9IEU9</accession>
<name>A0A9W9IEU9_9EURO</name>
<evidence type="ECO:0000313" key="1">
    <source>
        <dbReference type="EMBL" id="KAJ5175047.1"/>
    </source>
</evidence>
<dbReference type="EMBL" id="JAPQKN010000001">
    <property type="protein sequence ID" value="KAJ5175047.1"/>
    <property type="molecule type" value="Genomic_DNA"/>
</dbReference>
<proteinExistence type="predicted"/>
<gene>
    <name evidence="1" type="ORF">N7482_000924</name>
</gene>
<protein>
    <submittedName>
        <fullName evidence="1">Uncharacterized protein</fullName>
    </submittedName>
</protein>
<reference evidence="1" key="2">
    <citation type="journal article" date="2023" name="IMA Fungus">
        <title>Comparative genomic study of the Penicillium genus elucidates a diverse pangenome and 15 lateral gene transfer events.</title>
        <authorList>
            <person name="Petersen C."/>
            <person name="Sorensen T."/>
            <person name="Nielsen M.R."/>
            <person name="Sondergaard T.E."/>
            <person name="Sorensen J.L."/>
            <person name="Fitzpatrick D.A."/>
            <person name="Frisvad J.C."/>
            <person name="Nielsen K.L."/>
        </authorList>
    </citation>
    <scope>NUCLEOTIDE SEQUENCE</scope>
    <source>
        <strain evidence="1">IBT 26290</strain>
    </source>
</reference>
<dbReference type="AlphaFoldDB" id="A0A9W9IEU9"/>
<reference evidence="1" key="1">
    <citation type="submission" date="2022-11" db="EMBL/GenBank/DDBJ databases">
        <authorList>
            <person name="Petersen C."/>
        </authorList>
    </citation>
    <scope>NUCLEOTIDE SEQUENCE</scope>
    <source>
        <strain evidence="1">IBT 26290</strain>
    </source>
</reference>
<sequence length="67" mass="7567">MERAELDRALDDRTLDFLVGAASLARRLSQRDVDGLDFGGLGNGTTLDELVGLLLLYHRHLHRRHDI</sequence>
<dbReference type="Proteomes" id="UP001149163">
    <property type="component" value="Unassembled WGS sequence"/>
</dbReference>
<keyword evidence="2" id="KW-1185">Reference proteome</keyword>
<evidence type="ECO:0000313" key="2">
    <source>
        <dbReference type="Proteomes" id="UP001149163"/>
    </source>
</evidence>